<name>Q4A3B2_EHV8U</name>
<dbReference type="GeneID" id="3654667"/>
<keyword evidence="3" id="KW-1185">Reference proteome</keyword>
<evidence type="ECO:0000313" key="2">
    <source>
        <dbReference type="EMBL" id="CAI65438.1"/>
    </source>
</evidence>
<keyword evidence="1" id="KW-0812">Transmembrane</keyword>
<gene>
    <name evidence="2" type="ORF">EhV015</name>
</gene>
<dbReference type="RefSeq" id="YP_293769.1">
    <property type="nucleotide sequence ID" value="NC_007346.1"/>
</dbReference>
<dbReference type="EMBL" id="AJ890364">
    <property type="protein sequence ID" value="CAI65438.1"/>
    <property type="molecule type" value="Genomic_DNA"/>
</dbReference>
<dbReference type="KEGG" id="vg:3654667"/>
<organismHost>
    <name type="scientific">Emiliania huxleyi</name>
    <name type="common">Coccolithophore</name>
    <name type="synonym">Pontosphaera huxleyi</name>
    <dbReference type="NCBI Taxonomy" id="2903"/>
</organismHost>
<sequence>MSSPIMASVYDDRVSEMKRDHNQSIMWVGIGFAVFIVIVGVLMFYLYKYGNKKYTEWQDEAADKKEELIKPYRDIILDPNASPSDKRQAQERITDIELRIYHAKQRNRHMHNYHSNSRHSFH</sequence>
<keyword evidence="1" id="KW-1133">Transmembrane helix</keyword>
<accession>Q4A3B2</accession>
<protein>
    <submittedName>
        <fullName evidence="2">Putative membrane protein</fullName>
    </submittedName>
</protein>
<keyword evidence="1" id="KW-0472">Membrane</keyword>
<proteinExistence type="predicted"/>
<reference evidence="2 3" key="1">
    <citation type="journal article" date="2005" name="Science">
        <title>Complete genome sequence and lytic phase transcription profile of a Coccolithovirus.</title>
        <authorList>
            <person name="Wilson W.H."/>
            <person name="Schroeder D.C."/>
            <person name="Allen M.J."/>
            <person name="Holden M.T.G."/>
            <person name="Parkhill J."/>
            <person name="Barrell B.G."/>
            <person name="Churcher C."/>
            <person name="Hamlin N."/>
            <person name="Mungall K."/>
            <person name="Norbertczak H."/>
            <person name="Quail M.A."/>
            <person name="Price C."/>
            <person name="Rabbinowitsch E."/>
            <person name="Walker D."/>
            <person name="Craigon M."/>
            <person name="Roy D."/>
            <person name="Ghazal P."/>
        </authorList>
    </citation>
    <scope>NUCLEOTIDE SEQUENCE [LARGE SCALE GENOMIC DNA]</scope>
    <source>
        <strain evidence="3">Isolate United Kingdom/English Channel/1999</strain>
    </source>
</reference>
<evidence type="ECO:0000313" key="3">
    <source>
        <dbReference type="Proteomes" id="UP000000863"/>
    </source>
</evidence>
<evidence type="ECO:0000256" key="1">
    <source>
        <dbReference type="SAM" id="Phobius"/>
    </source>
</evidence>
<dbReference type="Proteomes" id="UP000000863">
    <property type="component" value="Segment"/>
</dbReference>
<organism evidence="2 3">
    <name type="scientific">Emiliania huxleyi virus 86 (isolate United Kingdom/English Channel/1999)</name>
    <name type="common">EhV-86</name>
    <dbReference type="NCBI Taxonomy" id="654925"/>
    <lineage>
        <taxon>Viruses</taxon>
        <taxon>Varidnaviria</taxon>
        <taxon>Bamfordvirae</taxon>
        <taxon>Nucleocytoviricota</taxon>
        <taxon>Megaviricetes</taxon>
        <taxon>Algavirales</taxon>
        <taxon>Phycodnaviridae</taxon>
        <taxon>Coccolithovirus</taxon>
        <taxon>Coccolithovirus huxleyi</taxon>
        <taxon>Emiliania huxleyi virus 86</taxon>
    </lineage>
</organism>
<feature type="transmembrane region" description="Helical" evidence="1">
    <location>
        <begin position="25"/>
        <end position="47"/>
    </location>
</feature>